<protein>
    <submittedName>
        <fullName evidence="1">Uncharacterized protein</fullName>
    </submittedName>
</protein>
<gene>
    <name evidence="1" type="ORF">NYZ99_01305</name>
</gene>
<evidence type="ECO:0000313" key="2">
    <source>
        <dbReference type="Proteomes" id="UP001059209"/>
    </source>
</evidence>
<sequence>MAFTTELGNTIFDFTIDKKELKVNRILKEMDRKILLNVLERDFRALIKEKSTASEIFKKENEILTKVKIGSKPHYYRFENDTLSDIVRVGNQKEKVLIEFTEIDNRMARHIQITHKNVKLAISLQAIK</sequence>
<dbReference type="RefSeq" id="WP_260573145.1">
    <property type="nucleotide sequence ID" value="NZ_CP104205.1"/>
</dbReference>
<accession>A0ABY5YAY3</accession>
<organism evidence="1 2">
    <name type="scientific">Maribacter litopenaei</name>
    <dbReference type="NCBI Taxonomy" id="2976127"/>
    <lineage>
        <taxon>Bacteria</taxon>
        <taxon>Pseudomonadati</taxon>
        <taxon>Bacteroidota</taxon>
        <taxon>Flavobacteriia</taxon>
        <taxon>Flavobacteriales</taxon>
        <taxon>Flavobacteriaceae</taxon>
        <taxon>Maribacter</taxon>
    </lineage>
</organism>
<keyword evidence="2" id="KW-1185">Reference proteome</keyword>
<dbReference type="Proteomes" id="UP001059209">
    <property type="component" value="Chromosome"/>
</dbReference>
<name>A0ABY5YAY3_9FLAO</name>
<evidence type="ECO:0000313" key="1">
    <source>
        <dbReference type="EMBL" id="UWX55280.1"/>
    </source>
</evidence>
<dbReference type="EMBL" id="CP104205">
    <property type="protein sequence ID" value="UWX55280.1"/>
    <property type="molecule type" value="Genomic_DNA"/>
</dbReference>
<proteinExistence type="predicted"/>
<reference evidence="1" key="1">
    <citation type="submission" date="2022-09" db="EMBL/GenBank/DDBJ databases">
        <title>Maribacter litopenaei sp. nov., isolated from the intestinal tract of the Pacific White Shrimp, Litopenaeus vannamei.</title>
        <authorList>
            <person name="Kim S.Y."/>
            <person name="Hwang C.Y."/>
        </authorList>
    </citation>
    <scope>NUCLEOTIDE SEQUENCE</scope>
    <source>
        <strain evidence="1">HL-LV01</strain>
    </source>
</reference>